<gene>
    <name evidence="1" type="ORF">E2C01_080502</name>
</gene>
<dbReference type="Proteomes" id="UP000324222">
    <property type="component" value="Unassembled WGS sequence"/>
</dbReference>
<evidence type="ECO:0000313" key="2">
    <source>
        <dbReference type="Proteomes" id="UP000324222"/>
    </source>
</evidence>
<organism evidence="1 2">
    <name type="scientific">Portunus trituberculatus</name>
    <name type="common">Swimming crab</name>
    <name type="synonym">Neptunus trituberculatus</name>
    <dbReference type="NCBI Taxonomy" id="210409"/>
    <lineage>
        <taxon>Eukaryota</taxon>
        <taxon>Metazoa</taxon>
        <taxon>Ecdysozoa</taxon>
        <taxon>Arthropoda</taxon>
        <taxon>Crustacea</taxon>
        <taxon>Multicrustacea</taxon>
        <taxon>Malacostraca</taxon>
        <taxon>Eumalacostraca</taxon>
        <taxon>Eucarida</taxon>
        <taxon>Decapoda</taxon>
        <taxon>Pleocyemata</taxon>
        <taxon>Brachyura</taxon>
        <taxon>Eubrachyura</taxon>
        <taxon>Portunoidea</taxon>
        <taxon>Portunidae</taxon>
        <taxon>Portuninae</taxon>
        <taxon>Portunus</taxon>
    </lineage>
</organism>
<sequence>MCMWIWRRSATPPVWWCPLTSPSTRHMCGTTTSGRTGRSSFR</sequence>
<evidence type="ECO:0000313" key="1">
    <source>
        <dbReference type="EMBL" id="MPC85715.1"/>
    </source>
</evidence>
<reference evidence="1 2" key="1">
    <citation type="submission" date="2019-05" db="EMBL/GenBank/DDBJ databases">
        <title>Another draft genome of Portunus trituberculatus and its Hox gene families provides insights of decapod evolution.</title>
        <authorList>
            <person name="Jeong J.-H."/>
            <person name="Song I."/>
            <person name="Kim S."/>
            <person name="Choi T."/>
            <person name="Kim D."/>
            <person name="Ryu S."/>
            <person name="Kim W."/>
        </authorList>
    </citation>
    <scope>NUCLEOTIDE SEQUENCE [LARGE SCALE GENOMIC DNA]</scope>
    <source>
        <tissue evidence="1">Muscle</tissue>
    </source>
</reference>
<proteinExistence type="predicted"/>
<keyword evidence="2" id="KW-1185">Reference proteome</keyword>
<dbReference type="AlphaFoldDB" id="A0A5B7ITF7"/>
<dbReference type="EMBL" id="VSRR010069317">
    <property type="protein sequence ID" value="MPC85715.1"/>
    <property type="molecule type" value="Genomic_DNA"/>
</dbReference>
<name>A0A5B7ITF7_PORTR</name>
<comment type="caution">
    <text evidence="1">The sequence shown here is derived from an EMBL/GenBank/DDBJ whole genome shotgun (WGS) entry which is preliminary data.</text>
</comment>
<accession>A0A5B7ITF7</accession>
<protein>
    <submittedName>
        <fullName evidence="1">Uncharacterized protein</fullName>
    </submittedName>
</protein>